<dbReference type="Gene3D" id="1.10.260.40">
    <property type="entry name" value="lambda repressor-like DNA-binding domains"/>
    <property type="match status" value="1"/>
</dbReference>
<dbReference type="GO" id="GO:0003677">
    <property type="term" value="F:DNA binding"/>
    <property type="evidence" value="ECO:0007669"/>
    <property type="project" value="InterPro"/>
</dbReference>
<dbReference type="PROSITE" id="PS50943">
    <property type="entry name" value="HTH_CROC1"/>
    <property type="match status" value="1"/>
</dbReference>
<sequence length="131" mass="15236">MPATKTIRTPLKRLRNIRTSKRFSHEDLARGLGVDRTTYIRKEQGSIPITTEEWIKLALTLDEEPAYFFSSNEEGRSMVNVEEAERILLKLYRSLTTEEQQDMANSLRLMLKGIKRKKVREAVELLTRIGL</sequence>
<evidence type="ECO:0000259" key="1">
    <source>
        <dbReference type="PROSITE" id="PS50943"/>
    </source>
</evidence>
<dbReference type="Pfam" id="PF01381">
    <property type="entry name" value="HTH_3"/>
    <property type="match status" value="1"/>
</dbReference>
<name>A0A3B0RIA3_9ZZZZ</name>
<dbReference type="EMBL" id="UOEA01000035">
    <property type="protein sequence ID" value="VAV83115.1"/>
    <property type="molecule type" value="Genomic_DNA"/>
</dbReference>
<dbReference type="InterPro" id="IPR001387">
    <property type="entry name" value="Cro/C1-type_HTH"/>
</dbReference>
<evidence type="ECO:0000313" key="2">
    <source>
        <dbReference type="EMBL" id="VAV83115.1"/>
    </source>
</evidence>
<proteinExistence type="predicted"/>
<dbReference type="SUPFAM" id="SSF47413">
    <property type="entry name" value="lambda repressor-like DNA-binding domains"/>
    <property type="match status" value="1"/>
</dbReference>
<organism evidence="2">
    <name type="scientific">hydrothermal vent metagenome</name>
    <dbReference type="NCBI Taxonomy" id="652676"/>
    <lineage>
        <taxon>unclassified sequences</taxon>
        <taxon>metagenomes</taxon>
        <taxon>ecological metagenomes</taxon>
    </lineage>
</organism>
<protein>
    <recommendedName>
        <fullName evidence="1">HTH cro/C1-type domain-containing protein</fullName>
    </recommendedName>
</protein>
<dbReference type="SMART" id="SM00530">
    <property type="entry name" value="HTH_XRE"/>
    <property type="match status" value="1"/>
</dbReference>
<dbReference type="CDD" id="cd00093">
    <property type="entry name" value="HTH_XRE"/>
    <property type="match status" value="1"/>
</dbReference>
<gene>
    <name evidence="2" type="ORF">MNBD_DELTA01-172</name>
</gene>
<feature type="domain" description="HTH cro/C1-type" evidence="1">
    <location>
        <begin position="14"/>
        <end position="68"/>
    </location>
</feature>
<dbReference type="AlphaFoldDB" id="A0A3B0RIA3"/>
<dbReference type="InterPro" id="IPR010982">
    <property type="entry name" value="Lambda_DNA-bd_dom_sf"/>
</dbReference>
<accession>A0A3B0RIA3</accession>
<reference evidence="2" key="1">
    <citation type="submission" date="2018-06" db="EMBL/GenBank/DDBJ databases">
        <authorList>
            <person name="Zhirakovskaya E."/>
        </authorList>
    </citation>
    <scope>NUCLEOTIDE SEQUENCE</scope>
</reference>